<evidence type="ECO:0000313" key="1">
    <source>
        <dbReference type="EMBL" id="SFA95257.1"/>
    </source>
</evidence>
<gene>
    <name evidence="1" type="ORF">SAMN04488072_104111</name>
</gene>
<dbReference type="STRING" id="237679.SAMN04488072_104111"/>
<reference evidence="1 2" key="1">
    <citation type="submission" date="2016-10" db="EMBL/GenBank/DDBJ databases">
        <authorList>
            <person name="de Groot N.N."/>
        </authorList>
    </citation>
    <scope>NUCLEOTIDE SEQUENCE [LARGE SCALE GENOMIC DNA]</scope>
    <source>
        <strain evidence="1 2">CGMCC 1.3702</strain>
    </source>
</reference>
<dbReference type="EMBL" id="FOJW01000004">
    <property type="protein sequence ID" value="SFA95257.1"/>
    <property type="molecule type" value="Genomic_DNA"/>
</dbReference>
<organism evidence="1 2">
    <name type="scientific">Lentibacillus halodurans</name>
    <dbReference type="NCBI Taxonomy" id="237679"/>
    <lineage>
        <taxon>Bacteria</taxon>
        <taxon>Bacillati</taxon>
        <taxon>Bacillota</taxon>
        <taxon>Bacilli</taxon>
        <taxon>Bacillales</taxon>
        <taxon>Bacillaceae</taxon>
        <taxon>Lentibacillus</taxon>
    </lineage>
</organism>
<accession>A0A1I0X3P3</accession>
<keyword evidence="2" id="KW-1185">Reference proteome</keyword>
<evidence type="ECO:0000313" key="2">
    <source>
        <dbReference type="Proteomes" id="UP000198642"/>
    </source>
</evidence>
<protein>
    <submittedName>
        <fullName evidence="1">Uncharacterized protein</fullName>
    </submittedName>
</protein>
<sequence length="39" mass="4377">MLEILDAAPSNVDQHGFFGLRSKPNSDGYKSLFQPIRKV</sequence>
<dbReference type="Proteomes" id="UP000198642">
    <property type="component" value="Unassembled WGS sequence"/>
</dbReference>
<name>A0A1I0X3P3_9BACI</name>
<proteinExistence type="predicted"/>
<dbReference type="AlphaFoldDB" id="A0A1I0X3P3"/>